<dbReference type="Proteomes" id="UP000765509">
    <property type="component" value="Unassembled WGS sequence"/>
</dbReference>
<feature type="region of interest" description="Disordered" evidence="1">
    <location>
        <begin position="1"/>
        <end position="64"/>
    </location>
</feature>
<feature type="compositionally biased region" description="Polar residues" evidence="1">
    <location>
        <begin position="1"/>
        <end position="12"/>
    </location>
</feature>
<sequence>MSSITTSSTSNEFVDLLSNNRHHHSKKFNQNNFRRPPHPSNPNQPSNRKHQKIISKKSSKPHGALDVIDTLDTIGGFHHDGPFDAASSHRNRHLNSKNPARQAPMAAFDPSALILPSPNPSSSNSLNIPSKNLHLPTITTTNSHQNHFYPPVIQRHSSDSILPVSMGFPAGTIDPKAMRLAEALGIQANEAWEDFAMERNENPSKLKKDLLLPPSTTISRLERDARSASVWDMEQTIKSGKPVPSEPMPPVPQLNLNRAATTSTQLKRSKSLMQRLKKGVKSPNLPIDSSFVHVSNDQPIDHLVESIEELNLHPPSTQQITHHQPINRKTSILGKFGLGKRVLSKV</sequence>
<dbReference type="Pfam" id="PF08316">
    <property type="entry name" value="Pal1"/>
    <property type="match status" value="1"/>
</dbReference>
<evidence type="ECO:0000256" key="1">
    <source>
        <dbReference type="SAM" id="MobiDB-lite"/>
    </source>
</evidence>
<keyword evidence="3" id="KW-1185">Reference proteome</keyword>
<dbReference type="AlphaFoldDB" id="A0A9Q3H6V2"/>
<organism evidence="2 3">
    <name type="scientific">Austropuccinia psidii MF-1</name>
    <dbReference type="NCBI Taxonomy" id="1389203"/>
    <lineage>
        <taxon>Eukaryota</taxon>
        <taxon>Fungi</taxon>
        <taxon>Dikarya</taxon>
        <taxon>Basidiomycota</taxon>
        <taxon>Pucciniomycotina</taxon>
        <taxon>Pucciniomycetes</taxon>
        <taxon>Pucciniales</taxon>
        <taxon>Sphaerophragmiaceae</taxon>
        <taxon>Austropuccinia</taxon>
    </lineage>
</organism>
<comment type="caution">
    <text evidence="2">The sequence shown here is derived from an EMBL/GenBank/DDBJ whole genome shotgun (WGS) entry which is preliminary data.</text>
</comment>
<dbReference type="OrthoDB" id="5352132at2759"/>
<dbReference type="PANTHER" id="PTHR28307">
    <property type="entry name" value="PROTEIN PAL1"/>
    <property type="match status" value="1"/>
</dbReference>
<evidence type="ECO:0000313" key="3">
    <source>
        <dbReference type="Proteomes" id="UP000765509"/>
    </source>
</evidence>
<reference evidence="2" key="1">
    <citation type="submission" date="2021-03" db="EMBL/GenBank/DDBJ databases">
        <title>Draft genome sequence of rust myrtle Austropuccinia psidii MF-1, a brazilian biotype.</title>
        <authorList>
            <person name="Quecine M.C."/>
            <person name="Pachon D.M.R."/>
            <person name="Bonatelli M.L."/>
            <person name="Correr F.H."/>
            <person name="Franceschini L.M."/>
            <person name="Leite T.F."/>
            <person name="Margarido G.R.A."/>
            <person name="Almeida C.A."/>
            <person name="Ferrarezi J.A."/>
            <person name="Labate C.A."/>
        </authorList>
    </citation>
    <scope>NUCLEOTIDE SEQUENCE</scope>
    <source>
        <strain evidence="2">MF-1</strain>
    </source>
</reference>
<gene>
    <name evidence="2" type="ORF">O181_033107</name>
</gene>
<feature type="compositionally biased region" description="Basic residues" evidence="1">
    <location>
        <begin position="47"/>
        <end position="60"/>
    </location>
</feature>
<proteinExistence type="predicted"/>
<dbReference type="PANTHER" id="PTHR28307:SF2">
    <property type="entry name" value="PROTEIN PAL1"/>
    <property type="match status" value="1"/>
</dbReference>
<dbReference type="GO" id="GO:0005737">
    <property type="term" value="C:cytoplasm"/>
    <property type="evidence" value="ECO:0007669"/>
    <property type="project" value="TreeGrafter"/>
</dbReference>
<evidence type="ECO:0000313" key="2">
    <source>
        <dbReference type="EMBL" id="MBW0493392.1"/>
    </source>
</evidence>
<dbReference type="EMBL" id="AVOT02012048">
    <property type="protein sequence ID" value="MBW0493392.1"/>
    <property type="molecule type" value="Genomic_DNA"/>
</dbReference>
<accession>A0A9Q3H6V2</accession>
<name>A0A9Q3H6V2_9BASI</name>
<protein>
    <submittedName>
        <fullName evidence="2">Uncharacterized protein</fullName>
    </submittedName>
</protein>
<dbReference type="InterPro" id="IPR013226">
    <property type="entry name" value="Pal1"/>
</dbReference>